<evidence type="ECO:0000313" key="2">
    <source>
        <dbReference type="Proteomes" id="UP000604661"/>
    </source>
</evidence>
<organism evidence="1 2">
    <name type="scientific">Nostoc linckia FACHB-391</name>
    <dbReference type="NCBI Taxonomy" id="2692906"/>
    <lineage>
        <taxon>Bacteria</taxon>
        <taxon>Bacillati</taxon>
        <taxon>Cyanobacteriota</taxon>
        <taxon>Cyanophyceae</taxon>
        <taxon>Nostocales</taxon>
        <taxon>Nostocaceae</taxon>
        <taxon>Nostoc</taxon>
    </lineage>
</organism>
<reference evidence="1 2" key="1">
    <citation type="journal article" date="2020" name="ISME J.">
        <title>Comparative genomics reveals insights into cyanobacterial evolution and habitat adaptation.</title>
        <authorList>
            <person name="Chen M.Y."/>
            <person name="Teng W.K."/>
            <person name="Zhao L."/>
            <person name="Hu C.X."/>
            <person name="Zhou Y.K."/>
            <person name="Han B.P."/>
            <person name="Song L.R."/>
            <person name="Shu W.S."/>
        </authorList>
    </citation>
    <scope>NUCLEOTIDE SEQUENCE [LARGE SCALE GENOMIC DNA]</scope>
    <source>
        <strain evidence="1 2">FACHB-391</strain>
    </source>
</reference>
<evidence type="ECO:0008006" key="3">
    <source>
        <dbReference type="Google" id="ProtNLM"/>
    </source>
</evidence>
<protein>
    <recommendedName>
        <fullName evidence="3">Transposase</fullName>
    </recommendedName>
</protein>
<proteinExistence type="predicted"/>
<dbReference type="RefSeq" id="WP_190891015.1">
    <property type="nucleotide sequence ID" value="NZ_JACJTE010000002.1"/>
</dbReference>
<accession>A0ABR8EPY1</accession>
<sequence length="57" mass="6483">MTCITLLTTINRWQAQLVQQMLIAHNLAIRIIDLGRRGKASYLEVGILMALSVRPYN</sequence>
<name>A0ABR8EPY1_NOSLI</name>
<dbReference type="Proteomes" id="UP000604661">
    <property type="component" value="Unassembled WGS sequence"/>
</dbReference>
<comment type="caution">
    <text evidence="1">The sequence shown here is derived from an EMBL/GenBank/DDBJ whole genome shotgun (WGS) entry which is preliminary data.</text>
</comment>
<gene>
    <name evidence="1" type="ORF">H6G95_03110</name>
</gene>
<evidence type="ECO:0000313" key="1">
    <source>
        <dbReference type="EMBL" id="MBD2559621.1"/>
    </source>
</evidence>
<dbReference type="EMBL" id="JACJTE010000002">
    <property type="protein sequence ID" value="MBD2559621.1"/>
    <property type="molecule type" value="Genomic_DNA"/>
</dbReference>
<keyword evidence="2" id="KW-1185">Reference proteome</keyword>